<comment type="caution">
    <text evidence="1">The sequence shown here is derived from an EMBL/GenBank/DDBJ whole genome shotgun (WGS) entry which is preliminary data.</text>
</comment>
<gene>
    <name evidence="1" type="ORF">KQP761_LOCUS23189</name>
</gene>
<proteinExistence type="predicted"/>
<reference evidence="1" key="1">
    <citation type="submission" date="2021-02" db="EMBL/GenBank/DDBJ databases">
        <authorList>
            <person name="Nowell W R."/>
        </authorList>
    </citation>
    <scope>NUCLEOTIDE SEQUENCE</scope>
</reference>
<dbReference type="Proteomes" id="UP000663834">
    <property type="component" value="Unassembled WGS sequence"/>
</dbReference>
<dbReference type="AlphaFoldDB" id="A0A816BE87"/>
<sequence length="150" mass="17355">MRIKTTTMGAINRQYSRYENRNEKKYCDALERKASRKNDHNQLMEENVSTPHTHLNSSTINESFDNGQSDRHNITERRHHANIITQQTSSMGYTPLTTHTIVIPPSAVIPTFNGTISENPRQFLIQVKEYTETINHWNDQTLPNGISQFL</sequence>
<evidence type="ECO:0000313" key="2">
    <source>
        <dbReference type="Proteomes" id="UP000663834"/>
    </source>
</evidence>
<evidence type="ECO:0000313" key="1">
    <source>
        <dbReference type="EMBL" id="CAF1609285.1"/>
    </source>
</evidence>
<name>A0A816BE87_9BILA</name>
<dbReference type="OrthoDB" id="10054156at2759"/>
<dbReference type="EMBL" id="CAJNOW010012394">
    <property type="protein sequence ID" value="CAF1609285.1"/>
    <property type="molecule type" value="Genomic_DNA"/>
</dbReference>
<organism evidence="1 2">
    <name type="scientific">Rotaria magnacalcarata</name>
    <dbReference type="NCBI Taxonomy" id="392030"/>
    <lineage>
        <taxon>Eukaryota</taxon>
        <taxon>Metazoa</taxon>
        <taxon>Spiralia</taxon>
        <taxon>Gnathifera</taxon>
        <taxon>Rotifera</taxon>
        <taxon>Eurotatoria</taxon>
        <taxon>Bdelloidea</taxon>
        <taxon>Philodinida</taxon>
        <taxon>Philodinidae</taxon>
        <taxon>Rotaria</taxon>
    </lineage>
</organism>
<accession>A0A816BE87</accession>
<protein>
    <submittedName>
        <fullName evidence="1">Uncharacterized protein</fullName>
    </submittedName>
</protein>